<evidence type="ECO:0000313" key="5">
    <source>
        <dbReference type="EMBL" id="EFP01863.1"/>
    </source>
</evidence>
<sequence length="356" mass="40688">MKIPFVPLNTGAALPIFGLGTWQVKDDKELKTSLRTALDAGYRLIGELLTYLFFNSCCFQSLDTAHIYKNEHIIGEVLHEYISTGRLKREEIFITSKLPLVAHAPEDVEKCVNEQLEALKLDYIDLYLIHCPCPCKHQEGSWIPLSDDKGKLVFDEKTTHIDTWRELEKLYYAGKLRALGVSRFSARQLEDLYDLADVKPANIQVECHIYWQQENLRRVCRKLGVTLTAFAPLGSPGRKSSRPDGNWPDGNPLLDPLVLQLAEKYQKSTAQVLIRFLTQNGISVISKSVNPLRILENISSFDYELNEEDMHELEDKGKTRIKLFNLDLLVFFSIQKCIYLEIFSAIGHPLYPDGEN</sequence>
<proteinExistence type="predicted"/>
<dbReference type="Pfam" id="PF00248">
    <property type="entry name" value="Aldo_ket_red"/>
    <property type="match status" value="1"/>
</dbReference>
<feature type="domain" description="NADP-dependent oxidoreductase" evidence="4">
    <location>
        <begin position="18"/>
        <end position="316"/>
    </location>
</feature>
<evidence type="ECO:0000256" key="2">
    <source>
        <dbReference type="PIRSR" id="PIRSR000097-2"/>
    </source>
</evidence>
<dbReference type="OMA" id="AWFYGSE"/>
<dbReference type="STRING" id="31234.E3MH33"/>
<dbReference type="PRINTS" id="PR00069">
    <property type="entry name" value="ALDKETRDTASE"/>
</dbReference>
<dbReference type="EMBL" id="DS268444">
    <property type="protein sequence ID" value="EFP01863.1"/>
    <property type="molecule type" value="Genomic_DNA"/>
</dbReference>
<dbReference type="AlphaFoldDB" id="E3MH33"/>
<gene>
    <name evidence="5" type="ORF">CRE_23505</name>
</gene>
<dbReference type="Proteomes" id="UP000008281">
    <property type="component" value="Unassembled WGS sequence"/>
</dbReference>
<evidence type="ECO:0000256" key="3">
    <source>
        <dbReference type="PIRSR" id="PIRSR000097-3"/>
    </source>
</evidence>
<dbReference type="PIRSF" id="PIRSF000097">
    <property type="entry name" value="AKR"/>
    <property type="match status" value="1"/>
</dbReference>
<evidence type="ECO:0000256" key="1">
    <source>
        <dbReference type="PIRSR" id="PIRSR000097-1"/>
    </source>
</evidence>
<dbReference type="OrthoDB" id="416253at2759"/>
<reference evidence="5" key="1">
    <citation type="submission" date="2007-07" db="EMBL/GenBank/DDBJ databases">
        <title>PCAP assembly of the Caenorhabditis remanei genome.</title>
        <authorList>
            <consortium name="The Caenorhabditis remanei Sequencing Consortium"/>
            <person name="Wilson R.K."/>
        </authorList>
    </citation>
    <scope>NUCLEOTIDE SEQUENCE [LARGE SCALE GENOMIC DNA]</scope>
    <source>
        <strain evidence="5">PB4641</strain>
    </source>
</reference>
<feature type="active site" description="Proton donor" evidence="1">
    <location>
        <position position="68"/>
    </location>
</feature>
<dbReference type="InterPro" id="IPR036812">
    <property type="entry name" value="NAD(P)_OxRdtase_dom_sf"/>
</dbReference>
<accession>E3MH33</accession>
<evidence type="ECO:0000313" key="6">
    <source>
        <dbReference type="Proteomes" id="UP000008281"/>
    </source>
</evidence>
<dbReference type="InterPro" id="IPR023210">
    <property type="entry name" value="NADP_OxRdtase_dom"/>
</dbReference>
<dbReference type="HOGENOM" id="CLU_023205_0_0_1"/>
<organism evidence="6">
    <name type="scientific">Caenorhabditis remanei</name>
    <name type="common">Caenorhabditis vulgaris</name>
    <dbReference type="NCBI Taxonomy" id="31234"/>
    <lineage>
        <taxon>Eukaryota</taxon>
        <taxon>Metazoa</taxon>
        <taxon>Ecdysozoa</taxon>
        <taxon>Nematoda</taxon>
        <taxon>Chromadorea</taxon>
        <taxon>Rhabditida</taxon>
        <taxon>Rhabditina</taxon>
        <taxon>Rhabditomorpha</taxon>
        <taxon>Rhabditoidea</taxon>
        <taxon>Rhabditidae</taxon>
        <taxon>Peloderinae</taxon>
        <taxon>Caenorhabditis</taxon>
    </lineage>
</organism>
<dbReference type="Gene3D" id="3.20.20.100">
    <property type="entry name" value="NADP-dependent oxidoreductase domain"/>
    <property type="match status" value="1"/>
</dbReference>
<name>E3MH33_CAERE</name>
<dbReference type="InParanoid" id="E3MH33"/>
<protein>
    <recommendedName>
        <fullName evidence="4">NADP-dependent oxidoreductase domain-containing protein</fullName>
    </recommendedName>
</protein>
<dbReference type="InterPro" id="IPR020471">
    <property type="entry name" value="AKR"/>
</dbReference>
<dbReference type="PANTHER" id="PTHR11732">
    <property type="entry name" value="ALDO/KETO REDUCTASE"/>
    <property type="match status" value="1"/>
</dbReference>
<dbReference type="GO" id="GO:0016491">
    <property type="term" value="F:oxidoreductase activity"/>
    <property type="evidence" value="ECO:0007669"/>
    <property type="project" value="InterPro"/>
</dbReference>
<feature type="site" description="Lowers pKa of active site Tyr" evidence="3">
    <location>
        <position position="97"/>
    </location>
</feature>
<dbReference type="FunFam" id="3.20.20.100:FF:000029">
    <property type="entry name" value="Aldo-keto reductase"/>
    <property type="match status" value="1"/>
</dbReference>
<keyword evidence="6" id="KW-1185">Reference proteome</keyword>
<feature type="binding site" evidence="2">
    <location>
        <position position="130"/>
    </location>
    <ligand>
        <name>substrate</name>
    </ligand>
</feature>
<dbReference type="eggNOG" id="KOG1577">
    <property type="taxonomic scope" value="Eukaryota"/>
</dbReference>
<dbReference type="SUPFAM" id="SSF51430">
    <property type="entry name" value="NAD(P)-linked oxidoreductase"/>
    <property type="match status" value="1"/>
</dbReference>
<evidence type="ECO:0000259" key="4">
    <source>
        <dbReference type="Pfam" id="PF00248"/>
    </source>
</evidence>